<keyword evidence="2" id="KW-0812">Transmembrane</keyword>
<keyword evidence="2" id="KW-0472">Membrane</keyword>
<feature type="transmembrane region" description="Helical" evidence="2">
    <location>
        <begin position="29"/>
        <end position="49"/>
    </location>
</feature>
<comment type="caution">
    <text evidence="3">The sequence shown here is derived from an EMBL/GenBank/DDBJ whole genome shotgun (WGS) entry which is preliminary data.</text>
</comment>
<evidence type="ECO:0008006" key="5">
    <source>
        <dbReference type="Google" id="ProtNLM"/>
    </source>
</evidence>
<name>A0ABV7ZRE8_9CORY</name>
<dbReference type="RefSeq" id="WP_290292512.1">
    <property type="nucleotide sequence ID" value="NZ_CP047211.1"/>
</dbReference>
<evidence type="ECO:0000256" key="2">
    <source>
        <dbReference type="SAM" id="Phobius"/>
    </source>
</evidence>
<evidence type="ECO:0000313" key="3">
    <source>
        <dbReference type="EMBL" id="MFC3851082.1"/>
    </source>
</evidence>
<evidence type="ECO:0000313" key="4">
    <source>
        <dbReference type="Proteomes" id="UP001595751"/>
    </source>
</evidence>
<dbReference type="EMBL" id="JBHRZN010000005">
    <property type="protein sequence ID" value="MFC3851082.1"/>
    <property type="molecule type" value="Genomic_DNA"/>
</dbReference>
<keyword evidence="2" id="KW-1133">Transmembrane helix</keyword>
<keyword evidence="4" id="KW-1185">Reference proteome</keyword>
<feature type="region of interest" description="Disordered" evidence="1">
    <location>
        <begin position="51"/>
        <end position="85"/>
    </location>
</feature>
<evidence type="ECO:0000256" key="1">
    <source>
        <dbReference type="SAM" id="MobiDB-lite"/>
    </source>
</evidence>
<feature type="region of interest" description="Disordered" evidence="1">
    <location>
        <begin position="1"/>
        <end position="21"/>
    </location>
</feature>
<accession>A0ABV7ZRE8</accession>
<dbReference type="Proteomes" id="UP001595751">
    <property type="component" value="Unassembled WGS sequence"/>
</dbReference>
<sequence>MARADEDPLDDDDRGTGSARMSPALRGTIIVVALLAVIAVSVAVTVAVLRGGDGGEGKASETSATAPTSDTGDPPPETESTEEAPAVDSAAMLEGAGFDVVMSGPAPEAVDTWGGYRRERSTNGRVRVFEGQEASQATLDGGQWPMSMNSCGAAMYLVVFRAANDNVSLNASLINSVRDVVASERTSRGWMLLTNCATPQWEFLSSSDVSNLGDVVYDVHEYRQSASAPGAGAGAGAQPAAAPTVVRCIEGTPGPAEYSDGSVGFARECVETPEAQRALMGERCCGGLYGRQECGEELWQDLCNSGPPG</sequence>
<feature type="compositionally biased region" description="Polar residues" evidence="1">
    <location>
        <begin position="60"/>
        <end position="71"/>
    </location>
</feature>
<reference evidence="4" key="1">
    <citation type="journal article" date="2019" name="Int. J. Syst. Evol. Microbiol.">
        <title>The Global Catalogue of Microorganisms (GCM) 10K type strain sequencing project: providing services to taxonomists for standard genome sequencing and annotation.</title>
        <authorList>
            <consortium name="The Broad Institute Genomics Platform"/>
            <consortium name="The Broad Institute Genome Sequencing Center for Infectious Disease"/>
            <person name="Wu L."/>
            <person name="Ma J."/>
        </authorList>
    </citation>
    <scope>NUCLEOTIDE SEQUENCE [LARGE SCALE GENOMIC DNA]</scope>
    <source>
        <strain evidence="4">CCUG 53252</strain>
    </source>
</reference>
<gene>
    <name evidence="3" type="ORF">ACFORJ_13040</name>
</gene>
<organism evidence="3 4">
    <name type="scientific">Corynebacterium hansenii</name>
    <dbReference type="NCBI Taxonomy" id="394964"/>
    <lineage>
        <taxon>Bacteria</taxon>
        <taxon>Bacillati</taxon>
        <taxon>Actinomycetota</taxon>
        <taxon>Actinomycetes</taxon>
        <taxon>Mycobacteriales</taxon>
        <taxon>Corynebacteriaceae</taxon>
        <taxon>Corynebacterium</taxon>
    </lineage>
</organism>
<protein>
    <recommendedName>
        <fullName evidence="5">Secreted protein</fullName>
    </recommendedName>
</protein>
<proteinExistence type="predicted"/>